<gene>
    <name evidence="1" type="ORF">P3T76_011557</name>
</gene>
<dbReference type="EMBL" id="JASMQC010000027">
    <property type="protein sequence ID" value="KAK1933797.1"/>
    <property type="molecule type" value="Genomic_DNA"/>
</dbReference>
<keyword evidence="2" id="KW-1185">Reference proteome</keyword>
<proteinExistence type="predicted"/>
<reference evidence="1" key="1">
    <citation type="submission" date="2023-08" db="EMBL/GenBank/DDBJ databases">
        <title>Reference Genome Resource for the Citrus Pathogen Phytophthora citrophthora.</title>
        <authorList>
            <person name="Moller H."/>
            <person name="Coetzee B."/>
            <person name="Rose L.J."/>
            <person name="Van Niekerk J.M."/>
        </authorList>
    </citation>
    <scope>NUCLEOTIDE SEQUENCE</scope>
    <source>
        <strain evidence="1">STE-U-9442</strain>
    </source>
</reference>
<dbReference type="AlphaFoldDB" id="A0AAD9G8J0"/>
<organism evidence="1 2">
    <name type="scientific">Phytophthora citrophthora</name>
    <dbReference type="NCBI Taxonomy" id="4793"/>
    <lineage>
        <taxon>Eukaryota</taxon>
        <taxon>Sar</taxon>
        <taxon>Stramenopiles</taxon>
        <taxon>Oomycota</taxon>
        <taxon>Peronosporomycetes</taxon>
        <taxon>Peronosporales</taxon>
        <taxon>Peronosporaceae</taxon>
        <taxon>Phytophthora</taxon>
    </lineage>
</organism>
<dbReference type="Proteomes" id="UP001259832">
    <property type="component" value="Unassembled WGS sequence"/>
</dbReference>
<accession>A0AAD9G8J0</accession>
<comment type="caution">
    <text evidence="1">The sequence shown here is derived from an EMBL/GenBank/DDBJ whole genome shotgun (WGS) entry which is preliminary data.</text>
</comment>
<evidence type="ECO:0000313" key="1">
    <source>
        <dbReference type="EMBL" id="KAK1933797.1"/>
    </source>
</evidence>
<sequence length="232" mass="26925">MGLVNLERRPLLIDLRLRLKEDPSILVIYASLIPMVETVESFWLALGKLVGEKTKSSDEFETMFLRRKTRLWLAIDELDMMFKNEDLTSNFMHRLRLWQSSEYFLGFLGIGSHDLLNMHMKFKGGGTGIGHEWEDWFKIKSFFHYLNNYNWTYRKIRKDPQELSQPDLVGCYRHLVPQSFAAVHVRFQEEIRSVPLDLLVGAQTWVRAFMKEVPAASGGYSLIATHLALVGG</sequence>
<name>A0AAD9G8J0_9STRA</name>
<protein>
    <submittedName>
        <fullName evidence="1">Uncharacterized protein</fullName>
    </submittedName>
</protein>
<evidence type="ECO:0000313" key="2">
    <source>
        <dbReference type="Proteomes" id="UP001259832"/>
    </source>
</evidence>